<feature type="domain" description="Peptidase S9 prolyl oligopeptidase catalytic" evidence="4">
    <location>
        <begin position="728"/>
        <end position="908"/>
    </location>
</feature>
<evidence type="ECO:0000259" key="4">
    <source>
        <dbReference type="Pfam" id="PF00326"/>
    </source>
</evidence>
<proteinExistence type="predicted"/>
<evidence type="ECO:0000256" key="3">
    <source>
        <dbReference type="SAM" id="SignalP"/>
    </source>
</evidence>
<evidence type="ECO:0000256" key="1">
    <source>
        <dbReference type="ARBA" id="ARBA00022801"/>
    </source>
</evidence>
<feature type="region of interest" description="Disordered" evidence="2">
    <location>
        <begin position="154"/>
        <end position="173"/>
    </location>
</feature>
<keyword evidence="3" id="KW-0732">Signal</keyword>
<dbReference type="InterPro" id="IPR001375">
    <property type="entry name" value="Peptidase_S9_cat"/>
</dbReference>
<evidence type="ECO:0000313" key="5">
    <source>
        <dbReference type="EMBL" id="KPH56916.1"/>
    </source>
</evidence>
<name>A0A0N1MQI5_9GAMM</name>
<dbReference type="GO" id="GO:0004252">
    <property type="term" value="F:serine-type endopeptidase activity"/>
    <property type="evidence" value="ECO:0007669"/>
    <property type="project" value="TreeGrafter"/>
</dbReference>
<dbReference type="InterPro" id="IPR029058">
    <property type="entry name" value="AB_hydrolase_fold"/>
</dbReference>
<gene>
    <name evidence="5" type="ORF">ADS77_19300</name>
</gene>
<feature type="signal peptide" evidence="3">
    <location>
        <begin position="1"/>
        <end position="23"/>
    </location>
</feature>
<keyword evidence="1" id="KW-0378">Hydrolase</keyword>
<dbReference type="InterPro" id="IPR011042">
    <property type="entry name" value="6-blade_b-propeller_TolB-like"/>
</dbReference>
<dbReference type="AlphaFoldDB" id="A0A0N1MQI5"/>
<dbReference type="PANTHER" id="PTHR42776:SF4">
    <property type="entry name" value="ACYLAMINO-ACID-RELEASING ENZYME"/>
    <property type="match status" value="1"/>
</dbReference>
<comment type="caution">
    <text evidence="5">The sequence shown here is derived from an EMBL/GenBank/DDBJ whole genome shotgun (WGS) entry which is preliminary data.</text>
</comment>
<dbReference type="Gene3D" id="3.40.50.1820">
    <property type="entry name" value="alpha/beta hydrolase"/>
    <property type="match status" value="1"/>
</dbReference>
<dbReference type="SUPFAM" id="SSF82171">
    <property type="entry name" value="DPP6 N-terminal domain-like"/>
    <property type="match status" value="1"/>
</dbReference>
<accession>A0A0N1MQI5</accession>
<dbReference type="GO" id="GO:0006508">
    <property type="term" value="P:proteolysis"/>
    <property type="evidence" value="ECO:0007669"/>
    <property type="project" value="InterPro"/>
</dbReference>
<dbReference type="EMBL" id="LHPH01000030">
    <property type="protein sequence ID" value="KPH56916.1"/>
    <property type="molecule type" value="Genomic_DNA"/>
</dbReference>
<dbReference type="SUPFAM" id="SSF53474">
    <property type="entry name" value="alpha/beta-Hydrolases"/>
    <property type="match status" value="1"/>
</dbReference>
<dbReference type="STRING" id="187330.AMS58_00250"/>
<evidence type="ECO:0000313" key="6">
    <source>
        <dbReference type="Proteomes" id="UP000037848"/>
    </source>
</evidence>
<reference evidence="5 6" key="1">
    <citation type="submission" date="2015-08" db="EMBL/GenBank/DDBJ databases">
        <title>Draft Genome Sequence of Pseudoalteromonas porphyrae UCD-SED14.</title>
        <authorList>
            <person name="Coil D.A."/>
            <person name="Jospin G."/>
            <person name="Lee R.D."/>
            <person name="Eisen J.A."/>
        </authorList>
    </citation>
    <scope>NUCLEOTIDE SEQUENCE [LARGE SCALE GENOMIC DNA]</scope>
    <source>
        <strain evidence="5 6">UCD-SED14</strain>
    </source>
</reference>
<dbReference type="PATRIC" id="fig|187330.3.peg.2512"/>
<dbReference type="RefSeq" id="WP_054455877.1">
    <property type="nucleotide sequence ID" value="NZ_LHPH01000030.1"/>
</dbReference>
<protein>
    <submittedName>
        <fullName evidence="5">Acylaminoacyl-peptidase</fullName>
    </submittedName>
</protein>
<dbReference type="OrthoDB" id="6388416at2"/>
<dbReference type="Gene3D" id="2.120.10.30">
    <property type="entry name" value="TolB, C-terminal domain"/>
    <property type="match status" value="1"/>
</dbReference>
<sequence>MKAQLSLLSIALVASLNSVPAHAKDALQFKDVFNFKAAKTTQLSEDGKVLSFSATPYRGNATGQVYTLNNNKLLAEVERGTKPQINKVANWVAFTQVPTLLAKETTKKKSTLKNNLVLVSTATGEQQTFDNVKDYQLSDDGKWLAYRLDQKADKDDDSKDIDDAKNTDKTSEIKPDKKDKVFDLIVVNLTDATTHTINSVFSYAINASGSELIVSQSYPDGSDNQVALISLNNTFETSVLIDEPGVVANKIAWHPTKNIAVFTLGNYVNDDMRRRDHQLKLWQNEQLTDITSPEKNWTIGKTAKLSWSEDGERLYFENHPKLAAKVKDKKYTDQASLFDYDTIRAQKGLNVWHNNDAEIKPREEQQWNETNKNKHYQAVYHLNGKRVAQLSDVDMPYVTLNTNSRNALLGSSNLPYLERIMYGGFFADYYAVDVNTGEKKAIIKDYPFRPSLSPSGEFAAYFNNSQVQLKDLGNNKVSTLTKAIKAVFADDKHDYPSAQPGYGFAGWLEDSSQVLVYSKYDVWAFDVNTLKATQLTQGKESNTQYRIIKLDKEQVGFAKNDTLLVSATDLQNKQTEIAKLNLTDNSITKVLTGNKRFDVIKKAKNADKYLFTEQTYHQFPDIHQTNFSFKKAQRVTHLNPQVDNFAWGQKPELINYKGFDGEDLQGVLIKPAGYKKGDKVPVVVYFYRYMSQRMFDFPKMELNHRPNFPMFTSNGYAVFLPDIRFEIGHPGKSSTQTMINATQKLIDLGIADPDKIGLQGHSWAGYQSAFMITQTDMFKAVVSGAPVSNMTSAYSGIRLKSGLARQFQYETGQSRIGKNLFEAPELYIENSPVFFADKVNTPILIMFGDKDDAVPWHEGVQYYLALRRAGKDATFLQYEGEPHHLKKFPNQVDFSIRMMQYFDHYLKGKPAAKWMTEGESFIEE</sequence>
<dbReference type="Pfam" id="PF00326">
    <property type="entry name" value="Peptidase_S9"/>
    <property type="match status" value="1"/>
</dbReference>
<feature type="chain" id="PRO_5005878147" evidence="3">
    <location>
        <begin position="24"/>
        <end position="924"/>
    </location>
</feature>
<keyword evidence="6" id="KW-1185">Reference proteome</keyword>
<evidence type="ECO:0000256" key="2">
    <source>
        <dbReference type="SAM" id="MobiDB-lite"/>
    </source>
</evidence>
<dbReference type="PANTHER" id="PTHR42776">
    <property type="entry name" value="SERINE PEPTIDASE S9 FAMILY MEMBER"/>
    <property type="match status" value="1"/>
</dbReference>
<dbReference type="Proteomes" id="UP000037848">
    <property type="component" value="Unassembled WGS sequence"/>
</dbReference>
<organism evidence="5 6">
    <name type="scientific">Pseudoalteromonas porphyrae</name>
    <dbReference type="NCBI Taxonomy" id="187330"/>
    <lineage>
        <taxon>Bacteria</taxon>
        <taxon>Pseudomonadati</taxon>
        <taxon>Pseudomonadota</taxon>
        <taxon>Gammaproteobacteria</taxon>
        <taxon>Alteromonadales</taxon>
        <taxon>Pseudoalteromonadaceae</taxon>
        <taxon>Pseudoalteromonas</taxon>
    </lineage>
</organism>